<keyword evidence="3" id="KW-1185">Reference proteome</keyword>
<organism evidence="2 3">
    <name type="scientific">Arthrobotrys conoides</name>
    <dbReference type="NCBI Taxonomy" id="74498"/>
    <lineage>
        <taxon>Eukaryota</taxon>
        <taxon>Fungi</taxon>
        <taxon>Dikarya</taxon>
        <taxon>Ascomycota</taxon>
        <taxon>Pezizomycotina</taxon>
        <taxon>Orbiliomycetes</taxon>
        <taxon>Orbiliales</taxon>
        <taxon>Orbiliaceae</taxon>
        <taxon>Arthrobotrys</taxon>
    </lineage>
</organism>
<gene>
    <name evidence="2" type="ORF">TWF506_008447</name>
</gene>
<evidence type="ECO:0000313" key="3">
    <source>
        <dbReference type="Proteomes" id="UP001307849"/>
    </source>
</evidence>
<comment type="caution">
    <text evidence="2">The sequence shown here is derived from an EMBL/GenBank/DDBJ whole genome shotgun (WGS) entry which is preliminary data.</text>
</comment>
<sequence length="397" mass="43717">MAPIIPNPMGEGFLNAAGTSIAKRKKGLRIVDSLEEFPFVINSPDLEISEDRLFKDYVTFPGNKSPTMREMRTRLSNPSGAVAPIAPIAPIAPVAPFGLDANKELDADGELDPHYNAEYSTFPSWGINPALDIQLVNRWVLRRNKNILRRNVEVLQGMETLTRPRNDERRHPPSPEELQCRGSFEAAVQKAIDAVEMNAQAYETNERIIAIMGLPPAQPPEVPIQAPQPMNQQAFRFPAINLGVNDFNTVHTNTLTEAPPATQPGLAGYYPGESSRTGSKLENSLSRSPENFILGGGQEVEEPRLPTPAIVALECLDAMMGYSSVSGSEDEDSSASQDIEKLFDLNNSNQEDNGGTGQKERKRARISSPEDNTNQLSTKFKRTLKDGSIRRSPRLNK</sequence>
<protein>
    <submittedName>
        <fullName evidence="2">Uncharacterized protein</fullName>
    </submittedName>
</protein>
<dbReference type="EMBL" id="JAVHJM010000005">
    <property type="protein sequence ID" value="KAK6514019.1"/>
    <property type="molecule type" value="Genomic_DNA"/>
</dbReference>
<feature type="region of interest" description="Disordered" evidence="1">
    <location>
        <begin position="256"/>
        <end position="300"/>
    </location>
</feature>
<proteinExistence type="predicted"/>
<feature type="compositionally biased region" description="Polar residues" evidence="1">
    <location>
        <begin position="369"/>
        <end position="378"/>
    </location>
</feature>
<feature type="region of interest" description="Disordered" evidence="1">
    <location>
        <begin position="324"/>
        <end position="397"/>
    </location>
</feature>
<evidence type="ECO:0000313" key="2">
    <source>
        <dbReference type="EMBL" id="KAK6514019.1"/>
    </source>
</evidence>
<evidence type="ECO:0000256" key="1">
    <source>
        <dbReference type="SAM" id="MobiDB-lite"/>
    </source>
</evidence>
<accession>A0AAN8NPJ5</accession>
<dbReference type="AlphaFoldDB" id="A0AAN8NPJ5"/>
<feature type="compositionally biased region" description="Polar residues" evidence="1">
    <location>
        <begin position="274"/>
        <end position="289"/>
    </location>
</feature>
<name>A0AAN8NPJ5_9PEZI</name>
<reference evidence="2 3" key="1">
    <citation type="submission" date="2019-10" db="EMBL/GenBank/DDBJ databases">
        <authorList>
            <person name="Palmer J.M."/>
        </authorList>
    </citation>
    <scope>NUCLEOTIDE SEQUENCE [LARGE SCALE GENOMIC DNA]</scope>
    <source>
        <strain evidence="2 3">TWF506</strain>
    </source>
</reference>
<dbReference type="Proteomes" id="UP001307849">
    <property type="component" value="Unassembled WGS sequence"/>
</dbReference>